<dbReference type="InterPro" id="IPR008271">
    <property type="entry name" value="Ser/Thr_kinase_AS"/>
</dbReference>
<sequence>MNGMGKGFKVKTISQTLLSPKRERERDHFLRMLGKEERKKAFVENGSVFLEKLIASCNSRSIPIRSFSIEELLKATNNFDPHLLFREDGSYQWYNGSLECRLISVKKYRKIGYAKERDFPFTDMVTCAKMCAHKNVLKLIGCCLETPSPVLVYESAENGTLSDRIFASKPQARPMPWQFKLKVAREIAHAIAYLHTAFSKPIIHRDIKPQNIFFDQHGIPKLSDFSISVAIPEGEFEVEDDILGAYGFLCPRYAVTGVVTEKSDVYSFGSLLLEVVTGKTLTDLYETTSGFTNLEDYIRTNIVKKILESAIQAGEGEAGLEQQLQASLQLALICRDENPEFRPTMIDVTKELRRIERSIP</sequence>
<dbReference type="PROSITE" id="PS50011">
    <property type="entry name" value="PROTEIN_KINASE_DOM"/>
    <property type="match status" value="1"/>
</dbReference>
<dbReference type="Proteomes" id="UP000811609">
    <property type="component" value="Chromosome 8"/>
</dbReference>
<gene>
    <name evidence="6" type="ORF">CIPAW_08G148400</name>
</gene>
<comment type="caution">
    <text evidence="6">The sequence shown here is derived from an EMBL/GenBank/DDBJ whole genome shotgun (WGS) entry which is preliminary data.</text>
</comment>
<dbReference type="PANTHER" id="PTHR27005">
    <property type="entry name" value="WALL-ASSOCIATED RECEPTOR KINASE-LIKE 21"/>
    <property type="match status" value="1"/>
</dbReference>
<keyword evidence="7" id="KW-1185">Reference proteome</keyword>
<evidence type="ECO:0000259" key="5">
    <source>
        <dbReference type="PROSITE" id="PS50011"/>
    </source>
</evidence>
<evidence type="ECO:0000256" key="2">
    <source>
        <dbReference type="ARBA" id="ARBA00022840"/>
    </source>
</evidence>
<dbReference type="GO" id="GO:0005886">
    <property type="term" value="C:plasma membrane"/>
    <property type="evidence" value="ECO:0007669"/>
    <property type="project" value="TreeGrafter"/>
</dbReference>
<evidence type="ECO:0000256" key="4">
    <source>
        <dbReference type="ARBA" id="ARBA00047951"/>
    </source>
</evidence>
<protein>
    <recommendedName>
        <fullName evidence="5">Protein kinase domain-containing protein</fullName>
    </recommendedName>
</protein>
<dbReference type="GO" id="GO:0007166">
    <property type="term" value="P:cell surface receptor signaling pathway"/>
    <property type="evidence" value="ECO:0007669"/>
    <property type="project" value="InterPro"/>
</dbReference>
<evidence type="ECO:0000313" key="6">
    <source>
        <dbReference type="EMBL" id="KAG6645803.1"/>
    </source>
</evidence>
<dbReference type="AlphaFoldDB" id="A0A8T1PW01"/>
<proteinExistence type="predicted"/>
<name>A0A8T1PW01_CARIL</name>
<dbReference type="InterPro" id="IPR045274">
    <property type="entry name" value="WAK-like"/>
</dbReference>
<dbReference type="Pfam" id="PF07714">
    <property type="entry name" value="PK_Tyr_Ser-Thr"/>
    <property type="match status" value="1"/>
</dbReference>
<dbReference type="InterPro" id="IPR000719">
    <property type="entry name" value="Prot_kinase_dom"/>
</dbReference>
<evidence type="ECO:0000313" key="7">
    <source>
        <dbReference type="Proteomes" id="UP000811609"/>
    </source>
</evidence>
<comment type="catalytic activity">
    <reaction evidence="4">
        <text>L-threonyl-[protein] + ATP = O-phospho-L-threonyl-[protein] + ADP + H(+)</text>
        <dbReference type="Rhea" id="RHEA:46608"/>
        <dbReference type="Rhea" id="RHEA-COMP:11060"/>
        <dbReference type="Rhea" id="RHEA-COMP:11605"/>
        <dbReference type="ChEBI" id="CHEBI:15378"/>
        <dbReference type="ChEBI" id="CHEBI:30013"/>
        <dbReference type="ChEBI" id="CHEBI:30616"/>
        <dbReference type="ChEBI" id="CHEBI:61977"/>
        <dbReference type="ChEBI" id="CHEBI:456216"/>
    </reaction>
</comment>
<keyword evidence="1" id="KW-0547">Nucleotide-binding</keyword>
<evidence type="ECO:0000256" key="3">
    <source>
        <dbReference type="ARBA" id="ARBA00047558"/>
    </source>
</evidence>
<dbReference type="PROSITE" id="PS00108">
    <property type="entry name" value="PROTEIN_KINASE_ST"/>
    <property type="match status" value="1"/>
</dbReference>
<dbReference type="InterPro" id="IPR001245">
    <property type="entry name" value="Ser-Thr/Tyr_kinase_cat_dom"/>
</dbReference>
<reference evidence="6" key="1">
    <citation type="submission" date="2020-12" db="EMBL/GenBank/DDBJ databases">
        <title>WGS assembly of Carya illinoinensis cv. Pawnee.</title>
        <authorList>
            <person name="Platts A."/>
            <person name="Shu S."/>
            <person name="Wright S."/>
            <person name="Barry K."/>
            <person name="Edger P."/>
            <person name="Pires J.C."/>
            <person name="Schmutz J."/>
        </authorList>
    </citation>
    <scope>NUCLEOTIDE SEQUENCE</scope>
    <source>
        <tissue evidence="6">Leaf</tissue>
    </source>
</reference>
<comment type="catalytic activity">
    <reaction evidence="3">
        <text>L-seryl-[protein] + ATP = O-phospho-L-seryl-[protein] + ADP + H(+)</text>
        <dbReference type="Rhea" id="RHEA:17989"/>
        <dbReference type="Rhea" id="RHEA-COMP:9863"/>
        <dbReference type="Rhea" id="RHEA-COMP:11604"/>
        <dbReference type="ChEBI" id="CHEBI:15378"/>
        <dbReference type="ChEBI" id="CHEBI:29999"/>
        <dbReference type="ChEBI" id="CHEBI:30616"/>
        <dbReference type="ChEBI" id="CHEBI:83421"/>
        <dbReference type="ChEBI" id="CHEBI:456216"/>
    </reaction>
</comment>
<dbReference type="EMBL" id="CM031816">
    <property type="protein sequence ID" value="KAG6645803.1"/>
    <property type="molecule type" value="Genomic_DNA"/>
</dbReference>
<dbReference type="GO" id="GO:0005524">
    <property type="term" value="F:ATP binding"/>
    <property type="evidence" value="ECO:0007669"/>
    <property type="project" value="UniProtKB-KW"/>
</dbReference>
<accession>A0A8T1PW01</accession>
<dbReference type="SMART" id="SM00220">
    <property type="entry name" value="S_TKc"/>
    <property type="match status" value="1"/>
</dbReference>
<organism evidence="6 7">
    <name type="scientific">Carya illinoinensis</name>
    <name type="common">Pecan</name>
    <dbReference type="NCBI Taxonomy" id="32201"/>
    <lineage>
        <taxon>Eukaryota</taxon>
        <taxon>Viridiplantae</taxon>
        <taxon>Streptophyta</taxon>
        <taxon>Embryophyta</taxon>
        <taxon>Tracheophyta</taxon>
        <taxon>Spermatophyta</taxon>
        <taxon>Magnoliopsida</taxon>
        <taxon>eudicotyledons</taxon>
        <taxon>Gunneridae</taxon>
        <taxon>Pentapetalae</taxon>
        <taxon>rosids</taxon>
        <taxon>fabids</taxon>
        <taxon>Fagales</taxon>
        <taxon>Juglandaceae</taxon>
        <taxon>Carya</taxon>
    </lineage>
</organism>
<dbReference type="GO" id="GO:0004674">
    <property type="term" value="F:protein serine/threonine kinase activity"/>
    <property type="evidence" value="ECO:0007669"/>
    <property type="project" value="TreeGrafter"/>
</dbReference>
<keyword evidence="2" id="KW-0067">ATP-binding</keyword>
<dbReference type="PANTHER" id="PTHR27005:SF543">
    <property type="entry name" value="NON-FUNCTIONAL PSEUDOKINASE ZED1-LIKE"/>
    <property type="match status" value="1"/>
</dbReference>
<feature type="domain" description="Protein kinase" evidence="5">
    <location>
        <begin position="58"/>
        <end position="360"/>
    </location>
</feature>
<evidence type="ECO:0000256" key="1">
    <source>
        <dbReference type="ARBA" id="ARBA00022741"/>
    </source>
</evidence>